<feature type="transmembrane region" description="Helical" evidence="1">
    <location>
        <begin position="186"/>
        <end position="209"/>
    </location>
</feature>
<reference evidence="3 4" key="1">
    <citation type="submission" date="2014-01" db="EMBL/GenBank/DDBJ databases">
        <title>Plasmidome dynamics in the species complex Clostridium novyi sensu lato converts strains of independent lineages into distinctly different pathogens.</title>
        <authorList>
            <person name="Skarin H."/>
            <person name="Segerman B."/>
        </authorList>
    </citation>
    <scope>NUCLEOTIDE SEQUENCE [LARGE SCALE GENOMIC DNA]</scope>
    <source>
        <strain evidence="3 4">DC5</strain>
    </source>
</reference>
<gene>
    <name evidence="3" type="ORF">Z955_09175</name>
</gene>
<protein>
    <submittedName>
        <fullName evidence="3">Membrane protein</fullName>
    </submittedName>
</protein>
<dbReference type="Pfam" id="PF10882">
    <property type="entry name" value="bPH_5"/>
    <property type="match status" value="1"/>
</dbReference>
<evidence type="ECO:0000256" key="1">
    <source>
        <dbReference type="SAM" id="Phobius"/>
    </source>
</evidence>
<feature type="transmembrane region" description="Helical" evidence="1">
    <location>
        <begin position="272"/>
        <end position="292"/>
    </location>
</feature>
<dbReference type="EMBL" id="JDRY01000040">
    <property type="protein sequence ID" value="KGM98980.1"/>
    <property type="molecule type" value="Genomic_DNA"/>
</dbReference>
<feature type="domain" description="Bacterial Pleckstrin homology" evidence="2">
    <location>
        <begin position="63"/>
        <end position="163"/>
    </location>
</feature>
<keyword evidence="1" id="KW-1133">Transmembrane helix</keyword>
<dbReference type="RefSeq" id="WP_039258032.1">
    <property type="nucleotide sequence ID" value="NZ_JDRY01000040.1"/>
</dbReference>
<feature type="transmembrane region" description="Helical" evidence="1">
    <location>
        <begin position="35"/>
        <end position="58"/>
    </location>
</feature>
<comment type="caution">
    <text evidence="3">The sequence shown here is derived from an EMBL/GenBank/DDBJ whole genome shotgun (WGS) entry which is preliminary data.</text>
</comment>
<dbReference type="AlphaFoldDB" id="A0A0A0IHD7"/>
<evidence type="ECO:0000313" key="3">
    <source>
        <dbReference type="EMBL" id="KGM98980.1"/>
    </source>
</evidence>
<keyword evidence="1" id="KW-0472">Membrane</keyword>
<name>A0A0A0IHD7_CLOBO</name>
<accession>A0A0A0IHD7</accession>
<dbReference type="InterPro" id="IPR027783">
    <property type="entry name" value="Bacterial_PH-related"/>
</dbReference>
<dbReference type="Proteomes" id="UP000030014">
    <property type="component" value="Unassembled WGS sequence"/>
</dbReference>
<keyword evidence="1" id="KW-0812">Transmembrane</keyword>
<feature type="transmembrane region" description="Helical" evidence="1">
    <location>
        <begin position="241"/>
        <end position="260"/>
    </location>
</feature>
<organism evidence="3 4">
    <name type="scientific">Clostridium botulinum C/D str. DC5</name>
    <dbReference type="NCBI Taxonomy" id="1443128"/>
    <lineage>
        <taxon>Bacteria</taxon>
        <taxon>Bacillati</taxon>
        <taxon>Bacillota</taxon>
        <taxon>Clostridia</taxon>
        <taxon>Eubacteriales</taxon>
        <taxon>Clostridiaceae</taxon>
        <taxon>Clostridium</taxon>
    </lineage>
</organism>
<proteinExistence type="predicted"/>
<sequence length="296" mass="34299">MDIYKSKKGISFIIILSVILLIDICGILLKSLINQYMVLSLIQVALVVLNIYGFYYWFLSLSLKYIIDEDDLHIVGIFGFKNIKISFKEIESYKICTNRVKGVKLRGIGDGRFAFGRYFIEKIGTTRMFVTSNKNTVYLKTKDINYAVSPDDIELFIEKLKEKGVNSLEWEYVKGKPVRLYKEKAFMVPFIIVSILIVIFTITPLIFYVKGILPEKMPLSLDATFNPIRMGTGKQYAFKQAIYGVLNMGILFCMYYAAHFHGKYDKKSAKTYIYVSLFTAIVFFLMQMRTLFNYML</sequence>
<evidence type="ECO:0000259" key="2">
    <source>
        <dbReference type="Pfam" id="PF10882"/>
    </source>
</evidence>
<feature type="transmembrane region" description="Helical" evidence="1">
    <location>
        <begin position="12"/>
        <end position="29"/>
    </location>
</feature>
<evidence type="ECO:0000313" key="4">
    <source>
        <dbReference type="Proteomes" id="UP000030014"/>
    </source>
</evidence>